<feature type="domain" description="Cytochrome b561 bacterial/Ni-hydrogenase" evidence="14">
    <location>
        <begin position="8"/>
        <end position="179"/>
    </location>
</feature>
<evidence type="ECO:0000256" key="1">
    <source>
        <dbReference type="ARBA" id="ARBA00001970"/>
    </source>
</evidence>
<dbReference type="PANTHER" id="PTHR30529:SF1">
    <property type="entry name" value="CYTOCHROME B561 HOMOLOG 2"/>
    <property type="match status" value="1"/>
</dbReference>
<keyword evidence="8" id="KW-0249">Electron transport</keyword>
<dbReference type="GO" id="GO:0020037">
    <property type="term" value="F:heme binding"/>
    <property type="evidence" value="ECO:0007669"/>
    <property type="project" value="TreeGrafter"/>
</dbReference>
<dbReference type="RefSeq" id="WP_047805872.1">
    <property type="nucleotide sequence ID" value="NZ_CP011805.1"/>
</dbReference>
<evidence type="ECO:0000313" key="16">
    <source>
        <dbReference type="Proteomes" id="UP000037643"/>
    </source>
</evidence>
<feature type="transmembrane region" description="Helical" evidence="13">
    <location>
        <begin position="12"/>
        <end position="30"/>
    </location>
</feature>
<evidence type="ECO:0000256" key="9">
    <source>
        <dbReference type="ARBA" id="ARBA00022989"/>
    </source>
</evidence>
<evidence type="ECO:0000256" key="12">
    <source>
        <dbReference type="ARBA" id="ARBA00037975"/>
    </source>
</evidence>
<keyword evidence="6 13" id="KW-0812">Transmembrane</keyword>
<dbReference type="InterPro" id="IPR052168">
    <property type="entry name" value="Cytochrome_b561_oxidase"/>
</dbReference>
<dbReference type="SUPFAM" id="SSF81342">
    <property type="entry name" value="Transmembrane di-heme cytochromes"/>
    <property type="match status" value="1"/>
</dbReference>
<dbReference type="GO" id="GO:0022904">
    <property type="term" value="P:respiratory electron transport chain"/>
    <property type="evidence" value="ECO:0007669"/>
    <property type="project" value="InterPro"/>
</dbReference>
<keyword evidence="16" id="KW-1185">Reference proteome</keyword>
<keyword evidence="5" id="KW-0349">Heme</keyword>
<keyword evidence="10" id="KW-0408">Iron</keyword>
<evidence type="ECO:0000256" key="5">
    <source>
        <dbReference type="ARBA" id="ARBA00022617"/>
    </source>
</evidence>
<gene>
    <name evidence="15" type="ORF">AM2010_669</name>
</gene>
<evidence type="ECO:0000259" key="14">
    <source>
        <dbReference type="Pfam" id="PF01292"/>
    </source>
</evidence>
<dbReference type="InterPro" id="IPR016174">
    <property type="entry name" value="Di-haem_cyt_TM"/>
</dbReference>
<accession>A0A0G3X8Q8</accession>
<dbReference type="PATRIC" id="fig|543877.4.peg.674"/>
<dbReference type="Proteomes" id="UP000037643">
    <property type="component" value="Chromosome"/>
</dbReference>
<keyword evidence="9 13" id="KW-1133">Transmembrane helix</keyword>
<evidence type="ECO:0000256" key="11">
    <source>
        <dbReference type="ARBA" id="ARBA00023136"/>
    </source>
</evidence>
<evidence type="ECO:0000256" key="10">
    <source>
        <dbReference type="ARBA" id="ARBA00023004"/>
    </source>
</evidence>
<comment type="subcellular location">
    <subcellularLocation>
        <location evidence="2">Cell membrane</location>
        <topology evidence="2">Multi-pass membrane protein</topology>
    </subcellularLocation>
</comment>
<comment type="similarity">
    <text evidence="12">Belongs to the cytochrome b561 family.</text>
</comment>
<dbReference type="GO" id="GO:0009055">
    <property type="term" value="F:electron transfer activity"/>
    <property type="evidence" value="ECO:0007669"/>
    <property type="project" value="InterPro"/>
</dbReference>
<organism evidence="15 16">
    <name type="scientific">Pelagerythrobacter marensis</name>
    <dbReference type="NCBI Taxonomy" id="543877"/>
    <lineage>
        <taxon>Bacteria</taxon>
        <taxon>Pseudomonadati</taxon>
        <taxon>Pseudomonadota</taxon>
        <taxon>Alphaproteobacteria</taxon>
        <taxon>Sphingomonadales</taxon>
        <taxon>Erythrobacteraceae</taxon>
        <taxon>Pelagerythrobacter</taxon>
    </lineage>
</organism>
<evidence type="ECO:0000256" key="13">
    <source>
        <dbReference type="SAM" id="Phobius"/>
    </source>
</evidence>
<comment type="cofactor">
    <cofactor evidence="1">
        <name>heme b</name>
        <dbReference type="ChEBI" id="CHEBI:60344"/>
    </cofactor>
</comment>
<evidence type="ECO:0000256" key="4">
    <source>
        <dbReference type="ARBA" id="ARBA00022475"/>
    </source>
</evidence>
<dbReference type="KEGG" id="amx:AM2010_669"/>
<feature type="transmembrane region" description="Helical" evidence="13">
    <location>
        <begin position="90"/>
        <end position="109"/>
    </location>
</feature>
<keyword evidence="4" id="KW-1003">Cell membrane</keyword>
<proteinExistence type="inferred from homology"/>
<evidence type="ECO:0000256" key="7">
    <source>
        <dbReference type="ARBA" id="ARBA00022723"/>
    </source>
</evidence>
<dbReference type="PANTHER" id="PTHR30529">
    <property type="entry name" value="CYTOCHROME B561"/>
    <property type="match status" value="1"/>
</dbReference>
<dbReference type="GO" id="GO:0005886">
    <property type="term" value="C:plasma membrane"/>
    <property type="evidence" value="ECO:0007669"/>
    <property type="project" value="UniProtKB-SubCell"/>
</dbReference>
<keyword evidence="11 13" id="KW-0472">Membrane</keyword>
<dbReference type="STRING" id="543877.AM2010_669"/>
<reference evidence="15 16" key="1">
    <citation type="submission" date="2015-06" db="EMBL/GenBank/DDBJ databases">
        <authorList>
            <person name="Kim K.M."/>
        </authorList>
    </citation>
    <scope>NUCLEOTIDE SEQUENCE [LARGE SCALE GENOMIC DNA]</scope>
    <source>
        <strain evidence="15 16">KCTC 22370</strain>
    </source>
</reference>
<evidence type="ECO:0000313" key="15">
    <source>
        <dbReference type="EMBL" id="AKM06753.1"/>
    </source>
</evidence>
<evidence type="ECO:0000256" key="6">
    <source>
        <dbReference type="ARBA" id="ARBA00022692"/>
    </source>
</evidence>
<dbReference type="GO" id="GO:0046872">
    <property type="term" value="F:metal ion binding"/>
    <property type="evidence" value="ECO:0007669"/>
    <property type="project" value="UniProtKB-KW"/>
</dbReference>
<evidence type="ECO:0000256" key="3">
    <source>
        <dbReference type="ARBA" id="ARBA00022448"/>
    </source>
</evidence>
<dbReference type="EMBL" id="CP011805">
    <property type="protein sequence ID" value="AKM06753.1"/>
    <property type="molecule type" value="Genomic_DNA"/>
</dbReference>
<dbReference type="InterPro" id="IPR011577">
    <property type="entry name" value="Cyt_b561_bac/Ni-Hgenase"/>
</dbReference>
<keyword evidence="7" id="KW-0479">Metal-binding</keyword>
<dbReference type="OrthoDB" id="1247465at2"/>
<dbReference type="AlphaFoldDB" id="A0A0G3X8Q8"/>
<evidence type="ECO:0000256" key="2">
    <source>
        <dbReference type="ARBA" id="ARBA00004651"/>
    </source>
</evidence>
<protein>
    <submittedName>
        <fullName evidence="15">Cytochrome b-561 transmembrane protein</fullName>
    </submittedName>
</protein>
<feature type="transmembrane region" description="Helical" evidence="13">
    <location>
        <begin position="51"/>
        <end position="70"/>
    </location>
</feature>
<name>A0A0G3X8Q8_9SPHN</name>
<keyword evidence="3" id="KW-0813">Transport</keyword>
<feature type="transmembrane region" description="Helical" evidence="13">
    <location>
        <begin position="138"/>
        <end position="160"/>
    </location>
</feature>
<sequence length="185" mass="19945">MNDVPARRYPIVAMALHWLIAIGVIAQWRLAVAGENAASETAGREIMGNHFSLGVIVLLLVLARLAWRLVQPNPPLASDLAAWERWLAKATHTLFYILLIVMPLAGWYAMSKYGNGVDVFGIFALPALPVAADPEGASAIFGLHAAAGIALLLLAGLHILGALKHTLVDRDGNLFRMLPFGRPRA</sequence>
<evidence type="ECO:0000256" key="8">
    <source>
        <dbReference type="ARBA" id="ARBA00022982"/>
    </source>
</evidence>
<dbReference type="Pfam" id="PF01292">
    <property type="entry name" value="Ni_hydr_CYTB"/>
    <property type="match status" value="1"/>
</dbReference>